<evidence type="ECO:0000313" key="12">
    <source>
        <dbReference type="EMBL" id="KAK6137001.1"/>
    </source>
</evidence>
<evidence type="ECO:0000256" key="10">
    <source>
        <dbReference type="SAM" id="MobiDB-lite"/>
    </source>
</evidence>
<feature type="region of interest" description="Disordered" evidence="10">
    <location>
        <begin position="230"/>
        <end position="284"/>
    </location>
</feature>
<evidence type="ECO:0000256" key="9">
    <source>
        <dbReference type="PROSITE-ProRule" id="PRU00108"/>
    </source>
</evidence>
<dbReference type="EMBL" id="JABTTQ020000976">
    <property type="protein sequence ID" value="KAK6137001.1"/>
    <property type="molecule type" value="Genomic_DNA"/>
</dbReference>
<keyword evidence="6" id="KW-0804">Transcription</keyword>
<dbReference type="SUPFAM" id="SSF46689">
    <property type="entry name" value="Homeodomain-like"/>
    <property type="match status" value="1"/>
</dbReference>
<evidence type="ECO:0000256" key="1">
    <source>
        <dbReference type="ARBA" id="ARBA00004123"/>
    </source>
</evidence>
<comment type="similarity">
    <text evidence="8">Belongs to the WUS homeobox family.</text>
</comment>
<evidence type="ECO:0000256" key="6">
    <source>
        <dbReference type="ARBA" id="ARBA00023163"/>
    </source>
</evidence>
<feature type="compositionally biased region" description="Polar residues" evidence="10">
    <location>
        <begin position="230"/>
        <end position="244"/>
    </location>
</feature>
<feature type="DNA-binding region" description="Homeobox" evidence="9">
    <location>
        <begin position="3"/>
        <end position="42"/>
    </location>
</feature>
<keyword evidence="7 9" id="KW-0539">Nucleus</keyword>
<sequence length="284" mass="31445">MVNPPKDETVRIRKLLENFGSVSDANVFYWFQNRRSRSRRRQRQIQAASLSGAAGEQPQGSGALIQYENTLTGTGFVPNDHPLSYGPINTNVGSGSASSSFGPSGNIDATNIFSFPGHSTAGLQELEQNSYFGPLDTSNLHYRSGVITVFINGVATEVGRGPFDMKAMFGGDFVLFNSSGVAVEVDEHGFLILQHGGSYFLRGCPYLQSRKRQHEILLRHSRDKIFYSSDVTRSRMNNDPSSDATRSRRKSDPSSDPSSDVTRYRRKSNLSSDTTHSRKKELSF</sequence>
<evidence type="ECO:0000313" key="13">
    <source>
        <dbReference type="Proteomes" id="UP001318860"/>
    </source>
</evidence>
<feature type="domain" description="Homeobox" evidence="11">
    <location>
        <begin position="1"/>
        <end position="41"/>
    </location>
</feature>
<dbReference type="InterPro" id="IPR044558">
    <property type="entry name" value="WOX11-like"/>
</dbReference>
<evidence type="ECO:0000259" key="11">
    <source>
        <dbReference type="PROSITE" id="PS50071"/>
    </source>
</evidence>
<gene>
    <name evidence="12" type="ORF">DH2020_029257</name>
</gene>
<reference evidence="12 13" key="1">
    <citation type="journal article" date="2021" name="Comput. Struct. Biotechnol. J.">
        <title>De novo genome assembly of the potent medicinal plant Rehmannia glutinosa using nanopore technology.</title>
        <authorList>
            <person name="Ma L."/>
            <person name="Dong C."/>
            <person name="Song C."/>
            <person name="Wang X."/>
            <person name="Zheng X."/>
            <person name="Niu Y."/>
            <person name="Chen S."/>
            <person name="Feng W."/>
        </authorList>
    </citation>
    <scope>NUCLEOTIDE SEQUENCE [LARGE SCALE GENOMIC DNA]</scope>
    <source>
        <strain evidence="12">DH-2019</strain>
    </source>
</reference>
<keyword evidence="13" id="KW-1185">Reference proteome</keyword>
<evidence type="ECO:0000256" key="3">
    <source>
        <dbReference type="ARBA" id="ARBA00023015"/>
    </source>
</evidence>
<evidence type="ECO:0000256" key="8">
    <source>
        <dbReference type="ARBA" id="ARBA00024040"/>
    </source>
</evidence>
<evidence type="ECO:0000256" key="7">
    <source>
        <dbReference type="ARBA" id="ARBA00023242"/>
    </source>
</evidence>
<dbReference type="PROSITE" id="PS50071">
    <property type="entry name" value="HOMEOBOX_2"/>
    <property type="match status" value="1"/>
</dbReference>
<dbReference type="InterPro" id="IPR001356">
    <property type="entry name" value="HD"/>
</dbReference>
<name>A0ABR0VP28_REHGL</name>
<accession>A0ABR0VP28</accession>
<keyword evidence="5 9" id="KW-0371">Homeobox</keyword>
<organism evidence="12 13">
    <name type="scientific">Rehmannia glutinosa</name>
    <name type="common">Chinese foxglove</name>
    <dbReference type="NCBI Taxonomy" id="99300"/>
    <lineage>
        <taxon>Eukaryota</taxon>
        <taxon>Viridiplantae</taxon>
        <taxon>Streptophyta</taxon>
        <taxon>Embryophyta</taxon>
        <taxon>Tracheophyta</taxon>
        <taxon>Spermatophyta</taxon>
        <taxon>Magnoliopsida</taxon>
        <taxon>eudicotyledons</taxon>
        <taxon>Gunneridae</taxon>
        <taxon>Pentapetalae</taxon>
        <taxon>asterids</taxon>
        <taxon>lamiids</taxon>
        <taxon>Lamiales</taxon>
        <taxon>Orobanchaceae</taxon>
        <taxon>Rehmannieae</taxon>
        <taxon>Rehmannia</taxon>
    </lineage>
</organism>
<comment type="caution">
    <text evidence="12">The sequence shown here is derived from an EMBL/GenBank/DDBJ whole genome shotgun (WGS) entry which is preliminary data.</text>
</comment>
<dbReference type="PANTHER" id="PTHR46998:SF2">
    <property type="entry name" value="WUSCHEL-RELATED HOMEOBOX 11"/>
    <property type="match status" value="1"/>
</dbReference>
<dbReference type="PANTHER" id="PTHR46998">
    <property type="entry name" value="WUSCHEL-RELATED HOMEOBOX 11"/>
    <property type="match status" value="1"/>
</dbReference>
<keyword evidence="3" id="KW-0805">Transcription regulation</keyword>
<evidence type="ECO:0000256" key="2">
    <source>
        <dbReference type="ARBA" id="ARBA00022473"/>
    </source>
</evidence>
<protein>
    <recommendedName>
        <fullName evidence="11">Homeobox domain-containing protein</fullName>
    </recommendedName>
</protein>
<keyword evidence="4 9" id="KW-0238">DNA-binding</keyword>
<dbReference type="Proteomes" id="UP001318860">
    <property type="component" value="Unassembled WGS sequence"/>
</dbReference>
<keyword evidence="2" id="KW-0217">Developmental protein</keyword>
<evidence type="ECO:0000256" key="4">
    <source>
        <dbReference type="ARBA" id="ARBA00023125"/>
    </source>
</evidence>
<dbReference type="InterPro" id="IPR009057">
    <property type="entry name" value="Homeodomain-like_sf"/>
</dbReference>
<comment type="subcellular location">
    <subcellularLocation>
        <location evidence="1 9">Nucleus</location>
    </subcellularLocation>
</comment>
<proteinExistence type="inferred from homology"/>
<evidence type="ECO:0000256" key="5">
    <source>
        <dbReference type="ARBA" id="ARBA00023155"/>
    </source>
</evidence>